<dbReference type="Proteomes" id="UP000183530">
    <property type="component" value="Chromosome"/>
</dbReference>
<evidence type="ECO:0008006" key="3">
    <source>
        <dbReference type="Google" id="ProtNLM"/>
    </source>
</evidence>
<sequence length="210" mass="23790">MIVQFRGVRVSSPVRTVLELAPYLGEDELVILGDQLVRIPRARFDRRTDPFISLEAWSKLAGSQKFVKKAALLKSIEQVRVGSDSPWETRLRLAIVRAGLPEPELQVMADPDDPYSPTADMGYRPFRIAVHYDGATHYDADTYARDQRRDGTFESLSWRNIKCSAIDARNGFRDVIPEIIRAFYFQADRLGRPVPLEIRKSAEKQGLAAA</sequence>
<accession>A0A1L2ZQT1</accession>
<evidence type="ECO:0000313" key="2">
    <source>
        <dbReference type="Proteomes" id="UP000183530"/>
    </source>
</evidence>
<organism evidence="1 2">
    <name type="scientific">Neomicrococcus aestuarii</name>
    <dbReference type="NCBI Taxonomy" id="556325"/>
    <lineage>
        <taxon>Bacteria</taxon>
        <taxon>Bacillati</taxon>
        <taxon>Actinomycetota</taxon>
        <taxon>Actinomycetes</taxon>
        <taxon>Micrococcales</taxon>
        <taxon>Micrococcaceae</taxon>
        <taxon>Neomicrococcus</taxon>
    </lineage>
</organism>
<dbReference type="AlphaFoldDB" id="A0A1L2ZQT1"/>
<keyword evidence="2" id="KW-1185">Reference proteome</keyword>
<gene>
    <name evidence="1" type="ORF">BHE16_11685</name>
</gene>
<protein>
    <recommendedName>
        <fullName evidence="3">DUF559 domain-containing protein</fullName>
    </recommendedName>
</protein>
<proteinExistence type="predicted"/>
<reference evidence="1 2" key="1">
    <citation type="submission" date="2016-11" db="EMBL/GenBank/DDBJ databases">
        <title>Genome sequencing of Zhihengliuella aestuarii B18 antagonistic to Plasmodiophora brassicae.</title>
        <authorList>
            <person name="Luo Y."/>
        </authorList>
    </citation>
    <scope>NUCLEOTIDE SEQUENCE [LARGE SCALE GENOMIC DNA]</scope>
    <source>
        <strain evidence="1 2">B18</strain>
    </source>
</reference>
<dbReference type="KEGG" id="nae:BHE16_11685"/>
<evidence type="ECO:0000313" key="1">
    <source>
        <dbReference type="EMBL" id="APF41536.1"/>
    </source>
</evidence>
<dbReference type="EMBL" id="CP018135">
    <property type="protein sequence ID" value="APF41536.1"/>
    <property type="molecule type" value="Genomic_DNA"/>
</dbReference>
<name>A0A1L2ZQT1_9MICC</name>
<dbReference type="RefSeq" id="WP_071895006.1">
    <property type="nucleotide sequence ID" value="NZ_CP018135.1"/>
</dbReference>
<dbReference type="OrthoDB" id="3234479at2"/>